<evidence type="ECO:0000313" key="4">
    <source>
        <dbReference type="EMBL" id="UGS27859.1"/>
    </source>
</evidence>
<dbReference type="InterPro" id="IPR000182">
    <property type="entry name" value="GNAT_dom"/>
</dbReference>
<evidence type="ECO:0000313" key="5">
    <source>
        <dbReference type="Proteomes" id="UP001199642"/>
    </source>
</evidence>
<protein>
    <submittedName>
        <fullName evidence="4">GNAT family N-acetyltransferase</fullName>
        <ecNumber evidence="4">2.3.1.-</ecNumber>
    </submittedName>
</protein>
<dbReference type="InterPro" id="IPR016181">
    <property type="entry name" value="Acyl_CoA_acyltransferase"/>
</dbReference>
<dbReference type="EC" id="2.3.1.-" evidence="4"/>
<dbReference type="PANTHER" id="PTHR43800">
    <property type="entry name" value="PEPTIDYL-LYSINE N-ACETYLTRANSFERASE YJAB"/>
    <property type="match status" value="1"/>
</dbReference>
<reference evidence="4 5" key="1">
    <citation type="submission" date="2023-01" db="EMBL/GenBank/DDBJ databases">
        <title>Characterization of estradiol degrading bacteria Microbacterium sp. MZT7 and reveal degrading genes through genome analysis.</title>
        <authorList>
            <person name="Hao P."/>
            <person name="Gao Y."/>
        </authorList>
    </citation>
    <scope>NUCLEOTIDE SEQUENCE [LARGE SCALE GENOMIC DNA]</scope>
    <source>
        <strain evidence="4 5">MZT7</strain>
    </source>
</reference>
<dbReference type="Pfam" id="PF13673">
    <property type="entry name" value="Acetyltransf_10"/>
    <property type="match status" value="1"/>
</dbReference>
<dbReference type="GO" id="GO:0016746">
    <property type="term" value="F:acyltransferase activity"/>
    <property type="evidence" value="ECO:0007669"/>
    <property type="project" value="UniProtKB-KW"/>
</dbReference>
<evidence type="ECO:0000256" key="1">
    <source>
        <dbReference type="ARBA" id="ARBA00022679"/>
    </source>
</evidence>
<dbReference type="CDD" id="cd04301">
    <property type="entry name" value="NAT_SF"/>
    <property type="match status" value="1"/>
</dbReference>
<keyword evidence="5" id="KW-1185">Reference proteome</keyword>
<evidence type="ECO:0000256" key="2">
    <source>
        <dbReference type="ARBA" id="ARBA00023315"/>
    </source>
</evidence>
<gene>
    <name evidence="4" type="ORF">K8F61_06760</name>
</gene>
<dbReference type="Proteomes" id="UP001199642">
    <property type="component" value="Chromosome"/>
</dbReference>
<proteinExistence type="predicted"/>
<dbReference type="PANTHER" id="PTHR43800:SF1">
    <property type="entry name" value="PEPTIDYL-LYSINE N-ACETYLTRANSFERASE YJAB"/>
    <property type="match status" value="1"/>
</dbReference>
<keyword evidence="2 4" id="KW-0012">Acyltransferase</keyword>
<evidence type="ECO:0000259" key="3">
    <source>
        <dbReference type="PROSITE" id="PS51186"/>
    </source>
</evidence>
<sequence>MPEAARSVTLRPAHGPAEYPQLTEIWRSAVRATHDFLEDADFARIESNLASVYFPAVELIVADRSGTTVGFAGVAEGSLEMLFVSDDARGTGIGSLLLTEAIAHHGVIRVDVNEQNTSGRGFYLSRGFVQVGRSELDGDGRPYPILHLALPA</sequence>
<feature type="domain" description="N-acetyltransferase" evidence="3">
    <location>
        <begin position="8"/>
        <end position="152"/>
    </location>
</feature>
<organism evidence="4 5">
    <name type="scientific">Microbacterium resistens</name>
    <dbReference type="NCBI Taxonomy" id="156977"/>
    <lineage>
        <taxon>Bacteria</taxon>
        <taxon>Bacillati</taxon>
        <taxon>Actinomycetota</taxon>
        <taxon>Actinomycetes</taxon>
        <taxon>Micrococcales</taxon>
        <taxon>Microbacteriaceae</taxon>
        <taxon>Microbacterium</taxon>
    </lineage>
</organism>
<dbReference type="PROSITE" id="PS51186">
    <property type="entry name" value="GNAT"/>
    <property type="match status" value="1"/>
</dbReference>
<keyword evidence="1 4" id="KW-0808">Transferase</keyword>
<dbReference type="SUPFAM" id="SSF55729">
    <property type="entry name" value="Acyl-CoA N-acyltransferases (Nat)"/>
    <property type="match status" value="1"/>
</dbReference>
<name>A0ABY3RY38_9MICO</name>
<dbReference type="EMBL" id="CP082781">
    <property type="protein sequence ID" value="UGS27859.1"/>
    <property type="molecule type" value="Genomic_DNA"/>
</dbReference>
<accession>A0ABY3RY38</accession>
<dbReference type="RefSeq" id="WP_231821124.1">
    <property type="nucleotide sequence ID" value="NZ_CP082781.1"/>
</dbReference>
<dbReference type="Gene3D" id="3.40.630.30">
    <property type="match status" value="1"/>
</dbReference>